<feature type="region of interest" description="Disordered" evidence="5">
    <location>
        <begin position="123"/>
        <end position="145"/>
    </location>
</feature>
<evidence type="ECO:0000256" key="3">
    <source>
        <dbReference type="ARBA" id="ARBA00022729"/>
    </source>
</evidence>
<sequence length="316" mass="35667">MKKRYSLLLVSMIVLILAAGCSNDTTEKNDDGKLKIMTTFYPMYEFTKNIAGDKADVELLIPSTIEPHDWEPTPKDIGNIQKADLFVYNSDDMETWVSDITASIDSSDVTVVEASKDIKLIEEDEEAEAEESEEEHEHEHSHHADPHVWLSPVLAQQEVQTITDALVKVDPDNKAYYETESSKYMDKLKALDEEYKTELKGIKTNEFITQHTAFSYLAKEYGLVQVPIAGISPDEEPSAAKLAELKKFAEEHEINVIYFEELTSSKVAETLANELGADTEVLNALEGLSDEQQKAGEDYITVMQENLKQLKKSFFE</sequence>
<feature type="signal peptide" evidence="6">
    <location>
        <begin position="1"/>
        <end position="18"/>
    </location>
</feature>
<evidence type="ECO:0000256" key="5">
    <source>
        <dbReference type="SAM" id="MobiDB-lite"/>
    </source>
</evidence>
<evidence type="ECO:0000313" key="7">
    <source>
        <dbReference type="EMBL" id="TRZ38941.1"/>
    </source>
</evidence>
<dbReference type="Pfam" id="PF01297">
    <property type="entry name" value="ZnuA"/>
    <property type="match status" value="1"/>
</dbReference>
<evidence type="ECO:0000256" key="2">
    <source>
        <dbReference type="ARBA" id="ARBA00022448"/>
    </source>
</evidence>
<keyword evidence="3 6" id="KW-0732">Signal</keyword>
<dbReference type="GO" id="GO:0030001">
    <property type="term" value="P:metal ion transport"/>
    <property type="evidence" value="ECO:0007669"/>
    <property type="project" value="InterPro"/>
</dbReference>
<dbReference type="SUPFAM" id="SSF53807">
    <property type="entry name" value="Helical backbone' metal receptor"/>
    <property type="match status" value="1"/>
</dbReference>
<protein>
    <submittedName>
        <fullName evidence="7">Zinc ABC transporter substrate-binding protein</fullName>
    </submittedName>
</protein>
<evidence type="ECO:0000313" key="8">
    <source>
        <dbReference type="Proteomes" id="UP000319837"/>
    </source>
</evidence>
<name>A0A553SPM8_NIACI</name>
<dbReference type="InterPro" id="IPR006128">
    <property type="entry name" value="Lipoprotein_PsaA-like"/>
</dbReference>
<dbReference type="InterPro" id="IPR050492">
    <property type="entry name" value="Bact_metal-bind_prot9"/>
</dbReference>
<dbReference type="CDD" id="cd01017">
    <property type="entry name" value="AdcA"/>
    <property type="match status" value="1"/>
</dbReference>
<reference evidence="8" key="1">
    <citation type="submission" date="2018-10" db="EMBL/GenBank/DDBJ databases">
        <title>FDA dAtabase for Regulatory Grade micrObial Sequences (FDA-ARGOS): Supporting development and validation of Infectious Disease Dx tests.</title>
        <authorList>
            <person name="Minogue T."/>
            <person name="Wolcott M."/>
            <person name="Wasieloski L."/>
            <person name="Aguilar W."/>
            <person name="Moore D."/>
            <person name="Tallon L."/>
            <person name="Sadzewicz L."/>
            <person name="Sengamalay N."/>
            <person name="Ott S."/>
            <person name="Godinez A."/>
            <person name="Nagaraj S."/>
            <person name="Vavikolanu K."/>
            <person name="Vyas G."/>
            <person name="Nadendla S."/>
            <person name="George J."/>
            <person name="Sichtig H."/>
        </authorList>
    </citation>
    <scope>NUCLEOTIDE SEQUENCE [LARGE SCALE GENOMIC DNA]</scope>
    <source>
        <strain evidence="8">FDAARGOS_343</strain>
    </source>
</reference>
<evidence type="ECO:0000256" key="4">
    <source>
        <dbReference type="RuleBase" id="RU003512"/>
    </source>
</evidence>
<dbReference type="InterPro" id="IPR006129">
    <property type="entry name" value="AdhesinB"/>
</dbReference>
<evidence type="ECO:0000256" key="1">
    <source>
        <dbReference type="ARBA" id="ARBA00011028"/>
    </source>
</evidence>
<dbReference type="Proteomes" id="UP000319837">
    <property type="component" value="Unassembled WGS sequence"/>
</dbReference>
<dbReference type="RefSeq" id="WP_185767137.1">
    <property type="nucleotide sequence ID" value="NZ_RIBP01000004.1"/>
</dbReference>
<dbReference type="PRINTS" id="PR00690">
    <property type="entry name" value="ADHESNFAMILY"/>
</dbReference>
<feature type="compositionally biased region" description="Acidic residues" evidence="5">
    <location>
        <begin position="123"/>
        <end position="134"/>
    </location>
</feature>
<dbReference type="PANTHER" id="PTHR42953:SF3">
    <property type="entry name" value="HIGH-AFFINITY ZINC UPTAKE SYSTEM PROTEIN ZNUA"/>
    <property type="match status" value="1"/>
</dbReference>
<dbReference type="Gene3D" id="3.40.50.1980">
    <property type="entry name" value="Nitrogenase molybdenum iron protein domain"/>
    <property type="match status" value="2"/>
</dbReference>
<comment type="similarity">
    <text evidence="1 4">Belongs to the bacterial solute-binding protein 9 family.</text>
</comment>
<dbReference type="PANTHER" id="PTHR42953">
    <property type="entry name" value="HIGH-AFFINITY ZINC UPTAKE SYSTEM PROTEIN ZNUA-RELATED"/>
    <property type="match status" value="1"/>
</dbReference>
<feature type="chain" id="PRO_5039400880" evidence="6">
    <location>
        <begin position="19"/>
        <end position="316"/>
    </location>
</feature>
<dbReference type="InterPro" id="IPR006127">
    <property type="entry name" value="ZnuA-like"/>
</dbReference>
<proteinExistence type="inferred from homology"/>
<comment type="caution">
    <text evidence="7">The sequence shown here is derived from an EMBL/GenBank/DDBJ whole genome shotgun (WGS) entry which is preliminary data.</text>
</comment>
<dbReference type="GO" id="GO:0007155">
    <property type="term" value="P:cell adhesion"/>
    <property type="evidence" value="ECO:0007669"/>
    <property type="project" value="InterPro"/>
</dbReference>
<gene>
    <name evidence="7" type="ORF">CEQ21_26645</name>
</gene>
<organism evidence="7 8">
    <name type="scientific">Niallia circulans</name>
    <name type="common">Bacillus circulans</name>
    <dbReference type="NCBI Taxonomy" id="1397"/>
    <lineage>
        <taxon>Bacteria</taxon>
        <taxon>Bacillati</taxon>
        <taxon>Bacillota</taxon>
        <taxon>Bacilli</taxon>
        <taxon>Bacillales</taxon>
        <taxon>Bacillaceae</taxon>
        <taxon>Niallia</taxon>
    </lineage>
</organism>
<evidence type="ECO:0000256" key="6">
    <source>
        <dbReference type="SAM" id="SignalP"/>
    </source>
</evidence>
<dbReference type="PROSITE" id="PS51257">
    <property type="entry name" value="PROKAR_LIPOPROTEIN"/>
    <property type="match status" value="1"/>
</dbReference>
<keyword evidence="2 4" id="KW-0813">Transport</keyword>
<dbReference type="EMBL" id="RIBP01000004">
    <property type="protein sequence ID" value="TRZ38941.1"/>
    <property type="molecule type" value="Genomic_DNA"/>
</dbReference>
<feature type="compositionally biased region" description="Basic and acidic residues" evidence="5">
    <location>
        <begin position="135"/>
        <end position="145"/>
    </location>
</feature>
<dbReference type="GO" id="GO:0046872">
    <property type="term" value="F:metal ion binding"/>
    <property type="evidence" value="ECO:0007669"/>
    <property type="project" value="InterPro"/>
</dbReference>
<dbReference type="AlphaFoldDB" id="A0A553SPM8"/>
<accession>A0A553SPM8</accession>
<dbReference type="PRINTS" id="PR00691">
    <property type="entry name" value="ADHESINB"/>
</dbReference>